<evidence type="ECO:0000313" key="2">
    <source>
        <dbReference type="EMBL" id="CAH9133973.1"/>
    </source>
</evidence>
<protein>
    <submittedName>
        <fullName evidence="2">Uncharacterized protein</fullName>
    </submittedName>
</protein>
<feature type="region of interest" description="Disordered" evidence="1">
    <location>
        <begin position="219"/>
        <end position="240"/>
    </location>
</feature>
<proteinExistence type="predicted"/>
<dbReference type="EMBL" id="CAMAPF010000979">
    <property type="protein sequence ID" value="CAH9133973.1"/>
    <property type="molecule type" value="Genomic_DNA"/>
</dbReference>
<reference evidence="2" key="1">
    <citation type="submission" date="2022-07" db="EMBL/GenBank/DDBJ databases">
        <authorList>
            <person name="Macas J."/>
            <person name="Novak P."/>
            <person name="Neumann P."/>
        </authorList>
    </citation>
    <scope>NUCLEOTIDE SEQUENCE</scope>
</reference>
<evidence type="ECO:0000313" key="3">
    <source>
        <dbReference type="Proteomes" id="UP001152523"/>
    </source>
</evidence>
<name>A0AAV0FEF0_9ASTE</name>
<sequence length="240" mass="26875">MDHQHGKLPACYYIKRLGLEHESEDVLSSITQQLPDQALSTNSAHMINYLNKILLEEDADENSDDLLFRDPAVLRAAEDYFYEALGENLSLDSSVGSPEGISVGTSSSDIEPHCVSVQSSSSSRTNLDGLNGSLYSFDSANLLRNIHFDDEATSIFQFHSSLEEAKKFFPSINPMVIHFSDKYPLELESEELNSGSAVRVEKNHSADSCRGRKHYRACESGLEEEKEEEKSRKQTAVYEE</sequence>
<comment type="caution">
    <text evidence="2">The sequence shown here is derived from an EMBL/GenBank/DDBJ whole genome shotgun (WGS) entry which is preliminary data.</text>
</comment>
<dbReference type="AlphaFoldDB" id="A0AAV0FEF0"/>
<gene>
    <name evidence="2" type="ORF">CEPIT_LOCUS33359</name>
</gene>
<feature type="non-terminal residue" evidence="2">
    <location>
        <position position="240"/>
    </location>
</feature>
<evidence type="ECO:0000256" key="1">
    <source>
        <dbReference type="SAM" id="MobiDB-lite"/>
    </source>
</evidence>
<accession>A0AAV0FEF0</accession>
<dbReference type="Proteomes" id="UP001152523">
    <property type="component" value="Unassembled WGS sequence"/>
</dbReference>
<organism evidence="2 3">
    <name type="scientific">Cuscuta epithymum</name>
    <dbReference type="NCBI Taxonomy" id="186058"/>
    <lineage>
        <taxon>Eukaryota</taxon>
        <taxon>Viridiplantae</taxon>
        <taxon>Streptophyta</taxon>
        <taxon>Embryophyta</taxon>
        <taxon>Tracheophyta</taxon>
        <taxon>Spermatophyta</taxon>
        <taxon>Magnoliopsida</taxon>
        <taxon>eudicotyledons</taxon>
        <taxon>Gunneridae</taxon>
        <taxon>Pentapetalae</taxon>
        <taxon>asterids</taxon>
        <taxon>lamiids</taxon>
        <taxon>Solanales</taxon>
        <taxon>Convolvulaceae</taxon>
        <taxon>Cuscuteae</taxon>
        <taxon>Cuscuta</taxon>
        <taxon>Cuscuta subgen. Cuscuta</taxon>
    </lineage>
</organism>
<keyword evidence="3" id="KW-1185">Reference proteome</keyword>